<proteinExistence type="predicted"/>
<dbReference type="EMBL" id="JAGIZA010000021">
    <property type="protein sequence ID" value="MBP0495805.1"/>
    <property type="molecule type" value="Genomic_DNA"/>
</dbReference>
<evidence type="ECO:0000313" key="2">
    <source>
        <dbReference type="Proteomes" id="UP000677537"/>
    </source>
</evidence>
<dbReference type="InterPro" id="IPR012337">
    <property type="entry name" value="RNaseH-like_sf"/>
</dbReference>
<organism evidence="1 2">
    <name type="scientific">Roseomonas indoligenes</name>
    <dbReference type="NCBI Taxonomy" id="2820811"/>
    <lineage>
        <taxon>Bacteria</taxon>
        <taxon>Pseudomonadati</taxon>
        <taxon>Pseudomonadota</taxon>
        <taxon>Alphaproteobacteria</taxon>
        <taxon>Acetobacterales</taxon>
        <taxon>Roseomonadaceae</taxon>
        <taxon>Roseomonas</taxon>
    </lineage>
</organism>
<protein>
    <submittedName>
        <fullName evidence="1">Transcriptional regulator</fullName>
    </submittedName>
</protein>
<comment type="caution">
    <text evidence="1">The sequence shown here is derived from an EMBL/GenBank/DDBJ whole genome shotgun (WGS) entry which is preliminary data.</text>
</comment>
<sequence length="192" mass="21794">MREDGEGETHLICPASEWDDWSLESEKVHGLTRDLLAREGIPVEEVARRMLDVLGMEDVRVTSDAARWEQQWLDRLMQAAGLQHSIRVLDLEREILLPEAQRILRDAPAEGAPGAHLAWAALLDRASDIVGGSRHAEQNLRRIRHRALQDAGGMRWWWLEVRERTAEALDEGYGSRLLARKGTVPRGVLGWD</sequence>
<gene>
    <name evidence="1" type="ORF">J5Y10_23675</name>
</gene>
<dbReference type="Proteomes" id="UP000677537">
    <property type="component" value="Unassembled WGS sequence"/>
</dbReference>
<dbReference type="AlphaFoldDB" id="A0A940S8D4"/>
<accession>A0A940S8D4</accession>
<keyword evidence="2" id="KW-1185">Reference proteome</keyword>
<reference evidence="1" key="1">
    <citation type="submission" date="2021-03" db="EMBL/GenBank/DDBJ databases">
        <authorList>
            <person name="So Y."/>
        </authorList>
    </citation>
    <scope>NUCLEOTIDE SEQUENCE</scope>
    <source>
        <strain evidence="1">SG15</strain>
    </source>
</reference>
<dbReference type="SUPFAM" id="SSF53098">
    <property type="entry name" value="Ribonuclease H-like"/>
    <property type="match status" value="1"/>
</dbReference>
<evidence type="ECO:0000313" key="1">
    <source>
        <dbReference type="EMBL" id="MBP0495805.1"/>
    </source>
</evidence>
<dbReference type="RefSeq" id="WP_209376602.1">
    <property type="nucleotide sequence ID" value="NZ_JAGIZA010000021.1"/>
</dbReference>
<name>A0A940S8D4_9PROT</name>